<dbReference type="Pfam" id="PF01263">
    <property type="entry name" value="Aldose_epim"/>
    <property type="match status" value="1"/>
</dbReference>
<dbReference type="InterPro" id="IPR008183">
    <property type="entry name" value="Aldose_1/G6P_1-epimerase"/>
</dbReference>
<sequence length="271" mass="30384">MAMQFPTAREQVLRSGETTIGVIPELSLVTHFQVGSWPVLYRPAQTGNVKRWGIPLMLPNFGRLPDGLFEEKGTTLPMHGFGRNLPWSVIQQDDRSIRFQLNDSAETQAVFPYAFTFTATIEAHEQTLTYTLVLENRSAEVMPLAPGFHPYFTVAQEEKSRLIVSGLNEFSPLEVEWATQPPDVHYPFPHSVTVTVPSYGTFTIAEQPVNGRYLLAEMQVWSEPAAAPDHDFVCFEPIVAHEGGINRPADRLNIAPHSSETIVWQLSAQPR</sequence>
<dbReference type="Gene3D" id="2.70.98.10">
    <property type="match status" value="1"/>
</dbReference>
<dbReference type="InterPro" id="IPR011013">
    <property type="entry name" value="Gal_mutarotase_sf_dom"/>
</dbReference>
<dbReference type="Proteomes" id="UP000287352">
    <property type="component" value="Unassembled WGS sequence"/>
</dbReference>
<accession>A0A401ZTQ9</accession>
<dbReference type="RefSeq" id="WP_161975162.1">
    <property type="nucleotide sequence ID" value="NZ_BIFR01000001.1"/>
</dbReference>
<keyword evidence="2" id="KW-1185">Reference proteome</keyword>
<dbReference type="EMBL" id="BIFR01000001">
    <property type="protein sequence ID" value="GCE10154.1"/>
    <property type="molecule type" value="Genomic_DNA"/>
</dbReference>
<evidence type="ECO:0008006" key="3">
    <source>
        <dbReference type="Google" id="ProtNLM"/>
    </source>
</evidence>
<protein>
    <recommendedName>
        <fullName evidence="3">Aldose 1-epimerase</fullName>
    </recommendedName>
</protein>
<organism evidence="1 2">
    <name type="scientific">Tengunoibacter tsumagoiensis</name>
    <dbReference type="NCBI Taxonomy" id="2014871"/>
    <lineage>
        <taxon>Bacteria</taxon>
        <taxon>Bacillati</taxon>
        <taxon>Chloroflexota</taxon>
        <taxon>Ktedonobacteria</taxon>
        <taxon>Ktedonobacterales</taxon>
        <taxon>Dictyobacteraceae</taxon>
        <taxon>Tengunoibacter</taxon>
    </lineage>
</organism>
<dbReference type="GO" id="GO:0016853">
    <property type="term" value="F:isomerase activity"/>
    <property type="evidence" value="ECO:0007669"/>
    <property type="project" value="InterPro"/>
</dbReference>
<dbReference type="AlphaFoldDB" id="A0A401ZTQ9"/>
<comment type="caution">
    <text evidence="1">The sequence shown here is derived from an EMBL/GenBank/DDBJ whole genome shotgun (WGS) entry which is preliminary data.</text>
</comment>
<dbReference type="GO" id="GO:0030246">
    <property type="term" value="F:carbohydrate binding"/>
    <property type="evidence" value="ECO:0007669"/>
    <property type="project" value="InterPro"/>
</dbReference>
<evidence type="ECO:0000313" key="1">
    <source>
        <dbReference type="EMBL" id="GCE10154.1"/>
    </source>
</evidence>
<evidence type="ECO:0000313" key="2">
    <source>
        <dbReference type="Proteomes" id="UP000287352"/>
    </source>
</evidence>
<dbReference type="SUPFAM" id="SSF74650">
    <property type="entry name" value="Galactose mutarotase-like"/>
    <property type="match status" value="1"/>
</dbReference>
<dbReference type="GO" id="GO:0005975">
    <property type="term" value="P:carbohydrate metabolic process"/>
    <property type="evidence" value="ECO:0007669"/>
    <property type="project" value="InterPro"/>
</dbReference>
<name>A0A401ZTQ9_9CHLR</name>
<reference evidence="2" key="1">
    <citation type="submission" date="2018-12" db="EMBL/GenBank/DDBJ databases">
        <title>Tengunoibacter tsumagoiensis gen. nov., sp. nov., Dictyobacter kobayashii sp. nov., D. alpinus sp. nov., and D. joshuensis sp. nov. and description of Dictyobacteraceae fam. nov. within the order Ktedonobacterales isolated from Tengu-no-mugimeshi.</title>
        <authorList>
            <person name="Wang C.M."/>
            <person name="Zheng Y."/>
            <person name="Sakai Y."/>
            <person name="Toyoda A."/>
            <person name="Minakuchi Y."/>
            <person name="Abe K."/>
            <person name="Yokota A."/>
            <person name="Yabe S."/>
        </authorList>
    </citation>
    <scope>NUCLEOTIDE SEQUENCE [LARGE SCALE GENOMIC DNA]</scope>
    <source>
        <strain evidence="2">Uno3</strain>
    </source>
</reference>
<dbReference type="PANTHER" id="PTHR11122:SF13">
    <property type="entry name" value="GLUCOSE-6-PHOSPHATE 1-EPIMERASE"/>
    <property type="match status" value="1"/>
</dbReference>
<gene>
    <name evidence="1" type="ORF">KTT_00130</name>
</gene>
<dbReference type="InterPro" id="IPR014718">
    <property type="entry name" value="GH-type_carb-bd"/>
</dbReference>
<proteinExistence type="predicted"/>
<dbReference type="PANTHER" id="PTHR11122">
    <property type="entry name" value="APOSPORY-ASSOCIATED PROTEIN C-RELATED"/>
    <property type="match status" value="1"/>
</dbReference>